<organism evidence="4 5">
    <name type="scientific">Cellulomonas soli</name>
    <dbReference type="NCBI Taxonomy" id="931535"/>
    <lineage>
        <taxon>Bacteria</taxon>
        <taxon>Bacillati</taxon>
        <taxon>Actinomycetota</taxon>
        <taxon>Actinomycetes</taxon>
        <taxon>Micrococcales</taxon>
        <taxon>Cellulomonadaceae</taxon>
        <taxon>Cellulomonas</taxon>
    </lineage>
</organism>
<dbReference type="SUPFAM" id="SSF46955">
    <property type="entry name" value="Putative DNA-binding domain"/>
    <property type="match status" value="1"/>
</dbReference>
<evidence type="ECO:0000313" key="4">
    <source>
        <dbReference type="EMBL" id="GEP68178.1"/>
    </source>
</evidence>
<evidence type="ECO:0000259" key="3">
    <source>
        <dbReference type="PROSITE" id="PS50937"/>
    </source>
</evidence>
<dbReference type="InterPro" id="IPR000551">
    <property type="entry name" value="MerR-type_HTH_dom"/>
</dbReference>
<comment type="caution">
    <text evidence="4">The sequence shown here is derived from an EMBL/GenBank/DDBJ whole genome shotgun (WGS) entry which is preliminary data.</text>
</comment>
<dbReference type="PANTHER" id="PTHR30204">
    <property type="entry name" value="REDOX-CYCLING DRUG-SENSING TRANSCRIPTIONAL ACTIVATOR SOXR"/>
    <property type="match status" value="1"/>
</dbReference>
<dbReference type="AlphaFoldDB" id="A0A512PAF6"/>
<sequence length="272" mass="29416">MVSAGAGARRHMEPVESSVTSSPHAEAGTDAVAEAPEGVERWPRGISRRASMRISDVLAALQIEFPAVTTSKLRFLEEQGLVEPVRTPAGYRQYSPADIERLRYVLRQQRDRYMPLKVIGEHLAALDAGEEDGPAPRARLAASDGVRSSAVARWTAETLAHEAGVTRDFVEDLVRAAVLRPGPRGVFEPWAREVVVAAAALSEHGIDARHLRQFRAAADRQADLVEQVVAPWRGQRSASSRARAGTLAAEVGELCTQMHTALVRAAVADLAP</sequence>
<dbReference type="CDD" id="cd00592">
    <property type="entry name" value="HTH_MerR-like"/>
    <property type="match status" value="1"/>
</dbReference>
<evidence type="ECO:0000256" key="2">
    <source>
        <dbReference type="SAM" id="MobiDB-lite"/>
    </source>
</evidence>
<dbReference type="PROSITE" id="PS50937">
    <property type="entry name" value="HTH_MERR_2"/>
    <property type="match status" value="1"/>
</dbReference>
<evidence type="ECO:0000256" key="1">
    <source>
        <dbReference type="ARBA" id="ARBA00023125"/>
    </source>
</evidence>
<dbReference type="GO" id="GO:0003677">
    <property type="term" value="F:DNA binding"/>
    <property type="evidence" value="ECO:0007669"/>
    <property type="project" value="UniProtKB-KW"/>
</dbReference>
<dbReference type="Proteomes" id="UP000321798">
    <property type="component" value="Unassembled WGS sequence"/>
</dbReference>
<dbReference type="InterPro" id="IPR047057">
    <property type="entry name" value="MerR_fam"/>
</dbReference>
<dbReference type="InterPro" id="IPR009061">
    <property type="entry name" value="DNA-bd_dom_put_sf"/>
</dbReference>
<accession>A0A512PAF6</accession>
<keyword evidence="5" id="KW-1185">Reference proteome</keyword>
<dbReference type="Gene3D" id="1.10.1660.10">
    <property type="match status" value="1"/>
</dbReference>
<dbReference type="EMBL" id="BKAL01000002">
    <property type="protein sequence ID" value="GEP68178.1"/>
    <property type="molecule type" value="Genomic_DNA"/>
</dbReference>
<gene>
    <name evidence="4" type="ORF">CSO01_08930</name>
</gene>
<reference evidence="4 5" key="1">
    <citation type="submission" date="2019-07" db="EMBL/GenBank/DDBJ databases">
        <title>Whole genome shotgun sequence of Cellulomonas soli NBRC 109434.</title>
        <authorList>
            <person name="Hosoyama A."/>
            <person name="Uohara A."/>
            <person name="Ohji S."/>
            <person name="Ichikawa N."/>
        </authorList>
    </citation>
    <scope>NUCLEOTIDE SEQUENCE [LARGE SCALE GENOMIC DNA]</scope>
    <source>
        <strain evidence="4 5">NBRC 109434</strain>
    </source>
</reference>
<protein>
    <submittedName>
        <fullName evidence="4">MerR family transcriptional regulator</fullName>
    </submittedName>
</protein>
<name>A0A512PAF6_9CELL</name>
<dbReference type="PANTHER" id="PTHR30204:SF89">
    <property type="entry name" value="HTH MERR-TYPE DOMAIN-CONTAINING PROTEIN"/>
    <property type="match status" value="1"/>
</dbReference>
<feature type="region of interest" description="Disordered" evidence="2">
    <location>
        <begin position="1"/>
        <end position="40"/>
    </location>
</feature>
<evidence type="ECO:0000313" key="5">
    <source>
        <dbReference type="Proteomes" id="UP000321798"/>
    </source>
</evidence>
<keyword evidence="1" id="KW-0238">DNA-binding</keyword>
<proteinExistence type="predicted"/>
<feature type="domain" description="HTH merR-type" evidence="3">
    <location>
        <begin position="68"/>
        <end position="125"/>
    </location>
</feature>
<dbReference type="SMART" id="SM00422">
    <property type="entry name" value="HTH_MERR"/>
    <property type="match status" value="1"/>
</dbReference>
<dbReference type="Pfam" id="PF13411">
    <property type="entry name" value="MerR_1"/>
    <property type="match status" value="1"/>
</dbReference>
<dbReference type="GO" id="GO:0003700">
    <property type="term" value="F:DNA-binding transcription factor activity"/>
    <property type="evidence" value="ECO:0007669"/>
    <property type="project" value="InterPro"/>
</dbReference>